<organism evidence="7 8">
    <name type="scientific">Pedococcus bigeumensis</name>
    <dbReference type="NCBI Taxonomy" id="433644"/>
    <lineage>
        <taxon>Bacteria</taxon>
        <taxon>Bacillati</taxon>
        <taxon>Actinomycetota</taxon>
        <taxon>Actinomycetes</taxon>
        <taxon>Micrococcales</taxon>
        <taxon>Intrasporangiaceae</taxon>
        <taxon>Pedococcus</taxon>
    </lineage>
</organism>
<evidence type="ECO:0000256" key="6">
    <source>
        <dbReference type="SAM" id="Phobius"/>
    </source>
</evidence>
<evidence type="ECO:0000256" key="4">
    <source>
        <dbReference type="ARBA" id="ARBA00022989"/>
    </source>
</evidence>
<feature type="transmembrane region" description="Helical" evidence="6">
    <location>
        <begin position="328"/>
        <end position="345"/>
    </location>
</feature>
<dbReference type="GO" id="GO:0022857">
    <property type="term" value="F:transmembrane transporter activity"/>
    <property type="evidence" value="ECO:0007669"/>
    <property type="project" value="InterPro"/>
</dbReference>
<evidence type="ECO:0000256" key="1">
    <source>
        <dbReference type="ARBA" id="ARBA00004651"/>
    </source>
</evidence>
<comment type="subcellular location">
    <subcellularLocation>
        <location evidence="1">Cell membrane</location>
        <topology evidence="1">Multi-pass membrane protein</topology>
    </subcellularLocation>
</comment>
<dbReference type="Gene3D" id="1.20.1250.20">
    <property type="entry name" value="MFS general substrate transporter like domains"/>
    <property type="match status" value="1"/>
</dbReference>
<dbReference type="Pfam" id="PF07690">
    <property type="entry name" value="MFS_1"/>
    <property type="match status" value="1"/>
</dbReference>
<dbReference type="OrthoDB" id="9815525at2"/>
<dbReference type="InterPro" id="IPR036259">
    <property type="entry name" value="MFS_trans_sf"/>
</dbReference>
<feature type="transmembrane region" description="Helical" evidence="6">
    <location>
        <begin position="178"/>
        <end position="196"/>
    </location>
</feature>
<dbReference type="AlphaFoldDB" id="A0A502CXS5"/>
<keyword evidence="4 6" id="KW-1133">Transmembrane helix</keyword>
<dbReference type="Proteomes" id="UP000317722">
    <property type="component" value="Unassembled WGS sequence"/>
</dbReference>
<sequence>MSSDSSTGDRGRLRNDGDFRLYWAARIVSLTGSLITVVAMPVLVYTLTGSPALTALTTTLDALPYLLIGLFAGALSDRWNRKRVMVAADLANVVVIGSVPVAHWLDVLTVPHVLIAGLLAQSLFTFFDGANFGALPVLVGRERVGEANAAIWGVGGVLDLVVPAAVGLALAVAHPSTLLAVDALSFLVSALLIRMVRRALSTVRANLAPLRPSVVFKDIREGVTFLWRHPGVRSNTIVGALQSAGGAGFVALFVPWADQVLHIGTSGWRFGLVFAVWGIGGVAASALTPVLLRRYPAARVTLGAIPVSAVAGLATALAPSWVLASVGMVVWGVAYQLVLITSLTYRMQVTPEHLLGRVNTAGRMMSWGLGWTVGSVAGGVLATAFSVRPAMVGLVCVGFVGAAYAWLSPLRRVAAEDALTRAGRTA</sequence>
<feature type="transmembrane region" description="Helical" evidence="6">
    <location>
        <begin position="366"/>
        <end position="384"/>
    </location>
</feature>
<dbReference type="EMBL" id="RCZM01000003">
    <property type="protein sequence ID" value="TPG16969.1"/>
    <property type="molecule type" value="Genomic_DNA"/>
</dbReference>
<dbReference type="PANTHER" id="PTHR23513">
    <property type="entry name" value="INTEGRAL MEMBRANE EFFLUX PROTEIN-RELATED"/>
    <property type="match status" value="1"/>
</dbReference>
<name>A0A502CXS5_9MICO</name>
<accession>A0A502CXS5</accession>
<dbReference type="GO" id="GO:0005886">
    <property type="term" value="C:plasma membrane"/>
    <property type="evidence" value="ECO:0007669"/>
    <property type="project" value="UniProtKB-SubCell"/>
</dbReference>
<evidence type="ECO:0000313" key="8">
    <source>
        <dbReference type="Proteomes" id="UP000317722"/>
    </source>
</evidence>
<dbReference type="CDD" id="cd06173">
    <property type="entry name" value="MFS_MefA_like"/>
    <property type="match status" value="1"/>
</dbReference>
<dbReference type="RefSeq" id="WP_140739531.1">
    <property type="nucleotide sequence ID" value="NZ_RCZM01000003.1"/>
</dbReference>
<keyword evidence="3 6" id="KW-0812">Transmembrane</keyword>
<evidence type="ECO:0000256" key="5">
    <source>
        <dbReference type="ARBA" id="ARBA00023136"/>
    </source>
</evidence>
<evidence type="ECO:0000256" key="2">
    <source>
        <dbReference type="ARBA" id="ARBA00022475"/>
    </source>
</evidence>
<feature type="transmembrane region" description="Helical" evidence="6">
    <location>
        <begin position="268"/>
        <end position="292"/>
    </location>
</feature>
<dbReference type="SUPFAM" id="SSF103473">
    <property type="entry name" value="MFS general substrate transporter"/>
    <property type="match status" value="1"/>
</dbReference>
<reference evidence="7 8" key="1">
    <citation type="journal article" date="2019" name="Environ. Microbiol.">
        <title>Species interactions and distinct microbial communities in high Arctic permafrost affected cryosols are associated with the CH4 and CO2 gas fluxes.</title>
        <authorList>
            <person name="Altshuler I."/>
            <person name="Hamel J."/>
            <person name="Turney S."/>
            <person name="Magnuson E."/>
            <person name="Levesque R."/>
            <person name="Greer C."/>
            <person name="Whyte L.G."/>
        </authorList>
    </citation>
    <scope>NUCLEOTIDE SEQUENCE [LARGE SCALE GENOMIC DNA]</scope>
    <source>
        <strain evidence="7 8">S9.3A</strain>
    </source>
</reference>
<evidence type="ECO:0000256" key="3">
    <source>
        <dbReference type="ARBA" id="ARBA00022692"/>
    </source>
</evidence>
<feature type="transmembrane region" description="Helical" evidence="6">
    <location>
        <begin position="52"/>
        <end position="72"/>
    </location>
</feature>
<protein>
    <submittedName>
        <fullName evidence="7">MFS transporter</fullName>
    </submittedName>
</protein>
<feature type="transmembrane region" description="Helical" evidence="6">
    <location>
        <begin position="150"/>
        <end position="172"/>
    </location>
</feature>
<feature type="transmembrane region" description="Helical" evidence="6">
    <location>
        <begin position="304"/>
        <end position="322"/>
    </location>
</feature>
<evidence type="ECO:0000313" key="7">
    <source>
        <dbReference type="EMBL" id="TPG16969.1"/>
    </source>
</evidence>
<gene>
    <name evidence="7" type="ORF">EAH86_09280</name>
</gene>
<dbReference type="PANTHER" id="PTHR23513:SF6">
    <property type="entry name" value="MAJOR FACILITATOR SUPERFAMILY ASSOCIATED DOMAIN-CONTAINING PROTEIN"/>
    <property type="match status" value="1"/>
</dbReference>
<feature type="transmembrane region" description="Helical" evidence="6">
    <location>
        <begin position="111"/>
        <end position="138"/>
    </location>
</feature>
<keyword evidence="8" id="KW-1185">Reference proteome</keyword>
<feature type="transmembrane region" description="Helical" evidence="6">
    <location>
        <begin position="237"/>
        <end position="256"/>
    </location>
</feature>
<proteinExistence type="predicted"/>
<feature type="transmembrane region" description="Helical" evidence="6">
    <location>
        <begin position="21"/>
        <end position="46"/>
    </location>
</feature>
<keyword evidence="5 6" id="KW-0472">Membrane</keyword>
<comment type="caution">
    <text evidence="7">The sequence shown here is derived from an EMBL/GenBank/DDBJ whole genome shotgun (WGS) entry which is preliminary data.</text>
</comment>
<feature type="transmembrane region" description="Helical" evidence="6">
    <location>
        <begin position="84"/>
        <end position="105"/>
    </location>
</feature>
<feature type="transmembrane region" description="Helical" evidence="6">
    <location>
        <begin position="390"/>
        <end position="407"/>
    </location>
</feature>
<dbReference type="InterPro" id="IPR011701">
    <property type="entry name" value="MFS"/>
</dbReference>
<keyword evidence="2" id="KW-1003">Cell membrane</keyword>